<dbReference type="InterPro" id="IPR038756">
    <property type="entry name" value="CheX-like"/>
</dbReference>
<accession>A0A1G9ZQU3</accession>
<evidence type="ECO:0000313" key="3">
    <source>
        <dbReference type="EMBL" id="SDN23590.1"/>
    </source>
</evidence>
<name>A0A1G9ZQU3_9FIRM</name>
<dbReference type="InterPro" id="IPR028976">
    <property type="entry name" value="CheC-like_sf"/>
</dbReference>
<dbReference type="Gene3D" id="3.40.1550.10">
    <property type="entry name" value="CheC-like"/>
    <property type="match status" value="1"/>
</dbReference>
<protein>
    <submittedName>
        <fullName evidence="3">Chemotaxis protein CheX</fullName>
    </submittedName>
</protein>
<dbReference type="CDD" id="cd17906">
    <property type="entry name" value="CheX"/>
    <property type="match status" value="1"/>
</dbReference>
<evidence type="ECO:0000313" key="4">
    <source>
        <dbReference type="Proteomes" id="UP000199182"/>
    </source>
</evidence>
<evidence type="ECO:0000256" key="1">
    <source>
        <dbReference type="ARBA" id="ARBA00022500"/>
    </source>
</evidence>
<keyword evidence="1" id="KW-0145">Chemotaxis</keyword>
<proteinExistence type="predicted"/>
<dbReference type="SUPFAM" id="SSF103039">
    <property type="entry name" value="CheC-like"/>
    <property type="match status" value="1"/>
</dbReference>
<organism evidence="3 4">
    <name type="scientific">Acetanaerobacterium elongatum</name>
    <dbReference type="NCBI Taxonomy" id="258515"/>
    <lineage>
        <taxon>Bacteria</taxon>
        <taxon>Bacillati</taxon>
        <taxon>Bacillota</taxon>
        <taxon>Clostridia</taxon>
        <taxon>Eubacteriales</taxon>
        <taxon>Oscillospiraceae</taxon>
        <taxon>Acetanaerobacterium</taxon>
    </lineage>
</organism>
<dbReference type="OrthoDB" id="9788100at2"/>
<sequence length="147" mass="15972">MTDQQGSTFYEATRDVFKMMLGLDIAQLETYSAADGEETVQIAIELIGDLTGSVVYSFPKTTALNIVKTLSGMESGAIDEFATSMLGEISNIISGNAVTILSSYNCNCDIRPPQITIRNNTAKIDDTVVYLCLQSEVGQLYEHVLLS</sequence>
<gene>
    <name evidence="3" type="ORF">SAMN05192585_11416</name>
</gene>
<evidence type="ECO:0000259" key="2">
    <source>
        <dbReference type="Pfam" id="PF13690"/>
    </source>
</evidence>
<feature type="domain" description="Chemotaxis phosphatase CheX-like" evidence="2">
    <location>
        <begin position="42"/>
        <end position="121"/>
    </location>
</feature>
<dbReference type="STRING" id="258515.SAMN05192585_11416"/>
<dbReference type="AlphaFoldDB" id="A0A1G9ZQU3"/>
<dbReference type="PANTHER" id="PTHR39452">
    <property type="entry name" value="CHEY-P PHOSPHATASE CHEX"/>
    <property type="match status" value="1"/>
</dbReference>
<dbReference type="Proteomes" id="UP000199182">
    <property type="component" value="Unassembled WGS sequence"/>
</dbReference>
<dbReference type="InterPro" id="IPR028051">
    <property type="entry name" value="CheX-like_dom"/>
</dbReference>
<dbReference type="Pfam" id="PF13690">
    <property type="entry name" value="CheX"/>
    <property type="match status" value="1"/>
</dbReference>
<dbReference type="PANTHER" id="PTHR39452:SF1">
    <property type="entry name" value="CHEY-P PHOSPHATASE CHEX"/>
    <property type="match status" value="1"/>
</dbReference>
<reference evidence="3 4" key="1">
    <citation type="submission" date="2016-10" db="EMBL/GenBank/DDBJ databases">
        <authorList>
            <person name="de Groot N.N."/>
        </authorList>
    </citation>
    <scope>NUCLEOTIDE SEQUENCE [LARGE SCALE GENOMIC DNA]</scope>
    <source>
        <strain evidence="3 4">CGMCC 1.5012</strain>
    </source>
</reference>
<dbReference type="EMBL" id="FNID01000014">
    <property type="protein sequence ID" value="SDN23590.1"/>
    <property type="molecule type" value="Genomic_DNA"/>
</dbReference>
<keyword evidence="4" id="KW-1185">Reference proteome</keyword>
<dbReference type="GO" id="GO:0006935">
    <property type="term" value="P:chemotaxis"/>
    <property type="evidence" value="ECO:0007669"/>
    <property type="project" value="UniProtKB-KW"/>
</dbReference>
<dbReference type="RefSeq" id="WP_092639777.1">
    <property type="nucleotide sequence ID" value="NZ_FNID01000014.1"/>
</dbReference>